<evidence type="ECO:0000313" key="12">
    <source>
        <dbReference type="Proteomes" id="UP001499978"/>
    </source>
</evidence>
<protein>
    <recommendedName>
        <fullName evidence="3">Flagellar FliJ protein</fullName>
    </recommendedName>
</protein>
<proteinExistence type="inferred from homology"/>
<dbReference type="Proteomes" id="UP001499978">
    <property type="component" value="Unassembled WGS sequence"/>
</dbReference>
<keyword evidence="12" id="KW-1185">Reference proteome</keyword>
<dbReference type="InterPro" id="IPR053716">
    <property type="entry name" value="Flag_assembly_chemotaxis_eff"/>
</dbReference>
<sequence>MARFRLSTVLRARQAQEDVRKAEVVRARGAARHARRNADERADALRATDASPVGTARAVVAALAARHALAAGLSAAHHAIGEADAHVDAQTADLAEAAKRRRVVERLGERHAAAQKAHAAAVEQRAIDEIAITAAARAGDLIS</sequence>
<gene>
    <name evidence="11" type="ORF">GCM10010201_10980</name>
</gene>
<evidence type="ECO:0000256" key="9">
    <source>
        <dbReference type="ARBA" id="ARBA00023136"/>
    </source>
</evidence>
<evidence type="ECO:0000256" key="5">
    <source>
        <dbReference type="ARBA" id="ARBA00022475"/>
    </source>
</evidence>
<evidence type="ECO:0000256" key="4">
    <source>
        <dbReference type="ARBA" id="ARBA00022448"/>
    </source>
</evidence>
<keyword evidence="5" id="KW-1003">Cell membrane</keyword>
<evidence type="ECO:0000256" key="2">
    <source>
        <dbReference type="ARBA" id="ARBA00010004"/>
    </source>
</evidence>
<keyword evidence="6" id="KW-0145">Chemotaxis</keyword>
<comment type="similarity">
    <text evidence="2">Belongs to the FliJ family.</text>
</comment>
<comment type="subcellular location">
    <subcellularLocation>
        <location evidence="1">Cell membrane</location>
        <topology evidence="1">Peripheral membrane protein</topology>
        <orientation evidence="1">Cytoplasmic side</orientation>
    </subcellularLocation>
</comment>
<evidence type="ECO:0000256" key="8">
    <source>
        <dbReference type="ARBA" id="ARBA00022927"/>
    </source>
</evidence>
<dbReference type="RefSeq" id="WP_344169217.1">
    <property type="nucleotide sequence ID" value="NZ_BAAARY010000003.1"/>
</dbReference>
<keyword evidence="8" id="KW-0653">Protein transport</keyword>
<evidence type="ECO:0000256" key="10">
    <source>
        <dbReference type="ARBA" id="ARBA00023225"/>
    </source>
</evidence>
<evidence type="ECO:0000256" key="6">
    <source>
        <dbReference type="ARBA" id="ARBA00022500"/>
    </source>
</evidence>
<dbReference type="Gene3D" id="1.10.287.1700">
    <property type="match status" value="1"/>
</dbReference>
<dbReference type="InterPro" id="IPR012823">
    <property type="entry name" value="Flagell_FliJ"/>
</dbReference>
<keyword evidence="4" id="KW-0813">Transport</keyword>
<keyword evidence="7" id="KW-1005">Bacterial flagellum biogenesis</keyword>
<dbReference type="Pfam" id="PF02050">
    <property type="entry name" value="FliJ"/>
    <property type="match status" value="1"/>
</dbReference>
<evidence type="ECO:0000313" key="11">
    <source>
        <dbReference type="EMBL" id="GAA2516178.1"/>
    </source>
</evidence>
<reference evidence="11 12" key="1">
    <citation type="journal article" date="2019" name="Int. J. Syst. Evol. Microbiol.">
        <title>The Global Catalogue of Microorganisms (GCM) 10K type strain sequencing project: providing services to taxonomists for standard genome sequencing and annotation.</title>
        <authorList>
            <consortium name="The Broad Institute Genomics Platform"/>
            <consortium name="The Broad Institute Genome Sequencing Center for Infectious Disease"/>
            <person name="Wu L."/>
            <person name="Ma J."/>
        </authorList>
    </citation>
    <scope>NUCLEOTIDE SEQUENCE [LARGE SCALE GENOMIC DNA]</scope>
    <source>
        <strain evidence="11 12">JCM 3367</strain>
    </source>
</reference>
<accession>A0ABN3N7Y9</accession>
<keyword evidence="9" id="KW-0472">Membrane</keyword>
<dbReference type="EMBL" id="BAAARY010000003">
    <property type="protein sequence ID" value="GAA2516178.1"/>
    <property type="molecule type" value="Genomic_DNA"/>
</dbReference>
<name>A0ABN3N7Y9_9ACTN</name>
<keyword evidence="10" id="KW-1006">Bacterial flagellum protein export</keyword>
<evidence type="ECO:0000256" key="3">
    <source>
        <dbReference type="ARBA" id="ARBA00020392"/>
    </source>
</evidence>
<comment type="caution">
    <text evidence="11">The sequence shown here is derived from an EMBL/GenBank/DDBJ whole genome shotgun (WGS) entry which is preliminary data.</text>
</comment>
<evidence type="ECO:0000256" key="7">
    <source>
        <dbReference type="ARBA" id="ARBA00022795"/>
    </source>
</evidence>
<organism evidence="11 12">
    <name type="scientific">Pilimelia columellifera subsp. columellifera</name>
    <dbReference type="NCBI Taxonomy" id="706583"/>
    <lineage>
        <taxon>Bacteria</taxon>
        <taxon>Bacillati</taxon>
        <taxon>Actinomycetota</taxon>
        <taxon>Actinomycetes</taxon>
        <taxon>Micromonosporales</taxon>
        <taxon>Micromonosporaceae</taxon>
        <taxon>Pilimelia</taxon>
    </lineage>
</organism>
<evidence type="ECO:0000256" key="1">
    <source>
        <dbReference type="ARBA" id="ARBA00004413"/>
    </source>
</evidence>